<evidence type="ECO:0000313" key="3">
    <source>
        <dbReference type="Proteomes" id="UP000281094"/>
    </source>
</evidence>
<dbReference type="EMBL" id="RCWN01000001">
    <property type="protein sequence ID" value="RLQ88297.1"/>
    <property type="molecule type" value="Genomic_DNA"/>
</dbReference>
<dbReference type="AlphaFoldDB" id="A0A3L7JC39"/>
<keyword evidence="3" id="KW-1185">Reference proteome</keyword>
<reference evidence="2 3" key="1">
    <citation type="submission" date="2018-10" db="EMBL/GenBank/DDBJ databases">
        <title>Notoacmeibacter sp. M2BS9Y-3-1, whole genome shotgun sequence.</title>
        <authorList>
            <person name="Tuo L."/>
        </authorList>
    </citation>
    <scope>NUCLEOTIDE SEQUENCE [LARGE SCALE GENOMIC DNA]</scope>
    <source>
        <strain evidence="2 3">M2BS9Y-3-1</strain>
    </source>
</reference>
<evidence type="ECO:0000256" key="1">
    <source>
        <dbReference type="SAM" id="SignalP"/>
    </source>
</evidence>
<organism evidence="2 3">
    <name type="scientific">Notoacmeibacter ruber</name>
    <dbReference type="NCBI Taxonomy" id="2670375"/>
    <lineage>
        <taxon>Bacteria</taxon>
        <taxon>Pseudomonadati</taxon>
        <taxon>Pseudomonadota</taxon>
        <taxon>Alphaproteobacteria</taxon>
        <taxon>Hyphomicrobiales</taxon>
        <taxon>Notoacmeibacteraceae</taxon>
        <taxon>Notoacmeibacter</taxon>
    </lineage>
</organism>
<dbReference type="RefSeq" id="WP_121645264.1">
    <property type="nucleotide sequence ID" value="NZ_RCWN01000001.1"/>
</dbReference>
<sequence length="111" mass="12515">MRKLPLTIIVFGLMATASAAAPGDPRINVDGMSCREVRNVVARTGAAILRYSSRQSDRILYDRFVADDHFCQPGELAIGETVFRREGKCRLLTCQIPERDNCRLGDMFCRY</sequence>
<gene>
    <name evidence="2" type="ORF">D8780_08855</name>
</gene>
<comment type="caution">
    <text evidence="2">The sequence shown here is derived from an EMBL/GenBank/DDBJ whole genome shotgun (WGS) entry which is preliminary data.</text>
</comment>
<proteinExistence type="predicted"/>
<name>A0A3L7JC39_9HYPH</name>
<protein>
    <submittedName>
        <fullName evidence="2">Uncharacterized protein</fullName>
    </submittedName>
</protein>
<evidence type="ECO:0000313" key="2">
    <source>
        <dbReference type="EMBL" id="RLQ88297.1"/>
    </source>
</evidence>
<feature type="signal peptide" evidence="1">
    <location>
        <begin position="1"/>
        <end position="19"/>
    </location>
</feature>
<accession>A0A3L7JC39</accession>
<dbReference type="Proteomes" id="UP000281094">
    <property type="component" value="Unassembled WGS sequence"/>
</dbReference>
<feature type="chain" id="PRO_5018277843" evidence="1">
    <location>
        <begin position="20"/>
        <end position="111"/>
    </location>
</feature>
<keyword evidence="1" id="KW-0732">Signal</keyword>